<protein>
    <recommendedName>
        <fullName evidence="4">Probable D-serine dehydratase</fullName>
        <ecNumber evidence="4">4.3.1.18</ecNumber>
    </recommendedName>
    <alternativeName>
        <fullName evidence="4">D-serine deaminase</fullName>
        <shortName evidence="4">DSD</shortName>
    </alternativeName>
</protein>
<comment type="catalytic activity">
    <reaction evidence="4">
        <text>D-serine = pyruvate + NH4(+)</text>
        <dbReference type="Rhea" id="RHEA:13977"/>
        <dbReference type="ChEBI" id="CHEBI:15361"/>
        <dbReference type="ChEBI" id="CHEBI:28938"/>
        <dbReference type="ChEBI" id="CHEBI:35247"/>
        <dbReference type="EC" id="4.3.1.18"/>
    </reaction>
</comment>
<evidence type="ECO:0000259" key="5">
    <source>
        <dbReference type="Pfam" id="PF00291"/>
    </source>
</evidence>
<dbReference type="NCBIfam" id="NF002823">
    <property type="entry name" value="PRK02991.1"/>
    <property type="match status" value="1"/>
</dbReference>
<name>A0AAC9IYB6_VIRHA</name>
<keyword evidence="2 4" id="KW-0663">Pyridoxal phosphate</keyword>
<dbReference type="SUPFAM" id="SSF53686">
    <property type="entry name" value="Tryptophan synthase beta subunit-like PLP-dependent enzymes"/>
    <property type="match status" value="1"/>
</dbReference>
<keyword evidence="3 4" id="KW-0456">Lyase</keyword>
<evidence type="ECO:0000256" key="1">
    <source>
        <dbReference type="ARBA" id="ARBA00001933"/>
    </source>
</evidence>
<dbReference type="GO" id="GO:0008721">
    <property type="term" value="F:D-serine ammonia-lyase activity"/>
    <property type="evidence" value="ECO:0007669"/>
    <property type="project" value="UniProtKB-EC"/>
</dbReference>
<dbReference type="InterPro" id="IPR001926">
    <property type="entry name" value="TrpB-like_PALP"/>
</dbReference>
<gene>
    <name evidence="4" type="primary">dsdA</name>
    <name evidence="6" type="ORF">BME96_03600</name>
</gene>
<dbReference type="GO" id="GO:0016836">
    <property type="term" value="F:hydro-lyase activity"/>
    <property type="evidence" value="ECO:0007669"/>
    <property type="project" value="UniProtKB-UniRule"/>
</dbReference>
<dbReference type="EC" id="4.3.1.18" evidence="4"/>
<reference evidence="6 7" key="1">
    <citation type="submission" date="2016-11" db="EMBL/GenBank/DDBJ databases">
        <title>Complete genome sequencing of Virgibacillus halodenitrificans PDB-F2.</title>
        <authorList>
            <person name="Sun Z."/>
            <person name="Zhou Y."/>
            <person name="Li H."/>
        </authorList>
    </citation>
    <scope>NUCLEOTIDE SEQUENCE [LARGE SCALE GENOMIC DNA]</scope>
    <source>
        <strain evidence="6 7">PDB-F2</strain>
    </source>
</reference>
<dbReference type="GO" id="GO:0030170">
    <property type="term" value="F:pyridoxal phosphate binding"/>
    <property type="evidence" value="ECO:0007669"/>
    <property type="project" value="InterPro"/>
</dbReference>
<dbReference type="InterPro" id="IPR011780">
    <property type="entry name" value="D_Ser_am_lyase"/>
</dbReference>
<dbReference type="InterPro" id="IPR036052">
    <property type="entry name" value="TrpB-like_PALP_sf"/>
</dbReference>
<organism evidence="6 7">
    <name type="scientific">Virgibacillus halodenitrificans</name>
    <name type="common">Bacillus halodenitrificans</name>
    <dbReference type="NCBI Taxonomy" id="1482"/>
    <lineage>
        <taxon>Bacteria</taxon>
        <taxon>Bacillati</taxon>
        <taxon>Bacillota</taxon>
        <taxon>Bacilli</taxon>
        <taxon>Bacillales</taxon>
        <taxon>Bacillaceae</taxon>
        <taxon>Virgibacillus</taxon>
    </lineage>
</organism>
<dbReference type="EMBL" id="CP017962">
    <property type="protein sequence ID" value="APC47307.1"/>
    <property type="molecule type" value="Genomic_DNA"/>
</dbReference>
<evidence type="ECO:0000256" key="2">
    <source>
        <dbReference type="ARBA" id="ARBA00022898"/>
    </source>
</evidence>
<dbReference type="GO" id="GO:0036088">
    <property type="term" value="P:D-serine catabolic process"/>
    <property type="evidence" value="ECO:0007669"/>
    <property type="project" value="TreeGrafter"/>
</dbReference>
<sequence length="443" mass="49264">MFIFTNNELKAWESTYPLLTDLRELRPVYWQNPHLAPASCFDTLPLTMQDMKEAEERWHRFAPFLAEVFPQTEESNGIIESPLRRIAGMKDKLANYYNRSVAGELYLKCDNELPIAGSVKARGGIYEVLHHAEALAIDAGLISKEDNYTLFATKEFKDFFKDYSIGVGSTGNLGLSIGIMSAALGFQVSVYMSADAKQWKKDLLREKGAKVVEFSGDFSEAIEEGRKTTTEDPNGYFVDDEDSKHLFLGYSTAAFRLKHQLEEQGIKVDKDHPLFVYIPCGVGGSPGGITFGLKQLFGDHVHCFFVEPTHSPAVLIGLLTGEMDRVSVQDFGLDNKTAADGLAVGRPSQFATSISDQLVSGMYTMEDDDLYRLLAMLQDTENIQVEPSATAGLLGPQAVLKSDYVKQLEINPDHINHIAWATGGDLVPQKDREVFYKTGKDLM</sequence>
<proteinExistence type="inferred from homology"/>
<evidence type="ECO:0000313" key="7">
    <source>
        <dbReference type="Proteomes" id="UP000182945"/>
    </source>
</evidence>
<dbReference type="Pfam" id="PF00291">
    <property type="entry name" value="PALP"/>
    <property type="match status" value="1"/>
</dbReference>
<evidence type="ECO:0000313" key="6">
    <source>
        <dbReference type="EMBL" id="APC47307.1"/>
    </source>
</evidence>
<dbReference type="HAMAP" id="MF_01030">
    <property type="entry name" value="D_Ser_dehydrat"/>
    <property type="match status" value="1"/>
</dbReference>
<dbReference type="GO" id="GO:0009097">
    <property type="term" value="P:isoleucine biosynthetic process"/>
    <property type="evidence" value="ECO:0007669"/>
    <property type="project" value="TreeGrafter"/>
</dbReference>
<dbReference type="InterPro" id="IPR050147">
    <property type="entry name" value="Ser/Thr_Dehydratase"/>
</dbReference>
<accession>A0AAC9IYB6</accession>
<dbReference type="Gene3D" id="3.40.50.1100">
    <property type="match status" value="2"/>
</dbReference>
<evidence type="ECO:0000256" key="3">
    <source>
        <dbReference type="ARBA" id="ARBA00023239"/>
    </source>
</evidence>
<dbReference type="NCBIfam" id="TIGR02035">
    <property type="entry name" value="D_Ser_am_lyase"/>
    <property type="match status" value="1"/>
</dbReference>
<dbReference type="Proteomes" id="UP000182945">
    <property type="component" value="Chromosome"/>
</dbReference>
<dbReference type="PANTHER" id="PTHR48078:SF9">
    <property type="entry name" value="D-SERINE DEHYDRATASE"/>
    <property type="match status" value="1"/>
</dbReference>
<dbReference type="KEGG" id="vhl:BME96_03600"/>
<comment type="similarity">
    <text evidence="4">Belongs to the serine/threonine dehydratase family. DsdA subfamily.</text>
</comment>
<comment type="cofactor">
    <cofactor evidence="1 4">
        <name>pyridoxal 5'-phosphate</name>
        <dbReference type="ChEBI" id="CHEBI:597326"/>
    </cofactor>
</comment>
<feature type="domain" description="Tryptophan synthase beta chain-like PALP" evidence="5">
    <location>
        <begin position="99"/>
        <end position="396"/>
    </location>
</feature>
<evidence type="ECO:0000256" key="4">
    <source>
        <dbReference type="HAMAP-Rule" id="MF_01030"/>
    </source>
</evidence>
<dbReference type="AlphaFoldDB" id="A0AAC9IYB6"/>
<feature type="modified residue" description="N6-(pyridoxal phosphate)lysine" evidence="4">
    <location>
        <position position="120"/>
    </location>
</feature>
<dbReference type="PANTHER" id="PTHR48078">
    <property type="entry name" value="THREONINE DEHYDRATASE, MITOCHONDRIAL-RELATED"/>
    <property type="match status" value="1"/>
</dbReference>